<protein>
    <submittedName>
        <fullName evidence="5">Glutamine synthetase</fullName>
    </submittedName>
</protein>
<dbReference type="InterPro" id="IPR040577">
    <property type="entry name" value="Gln-synt_C"/>
</dbReference>
<dbReference type="InterPro" id="IPR052725">
    <property type="entry name" value="GS_Type-3"/>
</dbReference>
<dbReference type="PROSITE" id="PS00181">
    <property type="entry name" value="GLNA_ATP"/>
    <property type="match status" value="1"/>
</dbReference>
<dbReference type="OrthoDB" id="9807095at2"/>
<dbReference type="Gene3D" id="1.20.120.1560">
    <property type="match status" value="1"/>
</dbReference>
<dbReference type="SUPFAM" id="SSF55931">
    <property type="entry name" value="Glutamine synthetase/guanido kinase"/>
    <property type="match status" value="1"/>
</dbReference>
<reference evidence="5 6" key="1">
    <citation type="submission" date="2014-10" db="EMBL/GenBank/DDBJ databases">
        <title>Complete genome sequence of Parvimonas micra KCOM 1535 (= ChDC B708).</title>
        <authorList>
            <person name="Kook J.-K."/>
            <person name="Park S.-N."/>
            <person name="Lim Y.K."/>
            <person name="Roh H."/>
        </authorList>
    </citation>
    <scope>NUCLEOTIDE SEQUENCE [LARGE SCALE GENOMIC DNA]</scope>
    <source>
        <strain evidence="6">KCOM 1535 / ChDC B708</strain>
    </source>
</reference>
<dbReference type="Gene3D" id="3.30.590.10">
    <property type="entry name" value="Glutamine synthetase/guanido kinase, catalytic domain"/>
    <property type="match status" value="1"/>
</dbReference>
<dbReference type="AlphaFoldDB" id="A0A0B4S280"/>
<dbReference type="GO" id="GO:0004356">
    <property type="term" value="F:glutamine synthetase activity"/>
    <property type="evidence" value="ECO:0007669"/>
    <property type="project" value="InterPro"/>
</dbReference>
<dbReference type="Proteomes" id="UP000031386">
    <property type="component" value="Chromosome"/>
</dbReference>
<dbReference type="GeneID" id="93385492"/>
<dbReference type="PROSITE" id="PS51986">
    <property type="entry name" value="GS_BETA_GRASP"/>
    <property type="match status" value="1"/>
</dbReference>
<sequence>MSRIEDFGKFTFDKSAMKRKLPYPIYLKWKNAIRKEELLDKDSADIIAHAMKEWAIEKGATHYCHWFQPLNGNTAKKHESFISKSNENLPIVRFSGEELLKSEPDASSFPNGGMRSTFEARGYTYWDCTANAFIMDNILYIPSIFVSFDGISLDKKAPLLKSMDFLSKQATALYNLFSDEKIFRVRIKVGLEQEFFLIDRKFYEQRVDLINTGRTLIGEMPPKDQELLQHYFGSIPKRVMNYYNSINKKLEDLGINSKTEHNEVAPGQFEVAILYDTVNVSVDNNQIVMEVLRKTAYEHDLVCLLHEKPFKNVNGSGKHNNWSLVTNYGKNLLKLPKKDNEIDRLIFAIFMVSTVSAVNKYSSLLRVSSSSVRNDLRLGGDEAPPSIVSVYLGNEIENILDDILDLEVKNSIKLNDFNISNLEFAPRDTDDRNRTSPFAYTDGKFEFRMLGSMQSAADCNIILNTIVASELKNILQRVENINDKSERIVACKNILKEIFIESERILFSGDNYSKEWIEEAERRGLKNNRTYLEALLCAKESKEYEVLLKNDILNDLELSAVYDVCIEDIKNTYMLEMKTLVNMINKDVIPSCIKELNFEMILNDKIKNAKLNERVNKLNNLLEGLFVKLEEFKEFEKTIRSKKGIEEVISLHKFVPRKIEEIRKISDEIESNVSRENWNIPTYEEMFRVLN</sequence>
<dbReference type="STRING" id="33033.NW74_04655"/>
<dbReference type="Pfam" id="PF12437">
    <property type="entry name" value="GSIII_N"/>
    <property type="match status" value="1"/>
</dbReference>
<dbReference type="EMBL" id="CP009761">
    <property type="protein sequence ID" value="AIZ36676.1"/>
    <property type="molecule type" value="Genomic_DNA"/>
</dbReference>
<organism evidence="5 6">
    <name type="scientific">Parvimonas micra</name>
    <dbReference type="NCBI Taxonomy" id="33033"/>
    <lineage>
        <taxon>Bacteria</taxon>
        <taxon>Bacillati</taxon>
        <taxon>Bacillota</taxon>
        <taxon>Tissierellia</taxon>
        <taxon>Tissierellales</taxon>
        <taxon>Peptoniphilaceae</taxon>
        <taxon>Parvimonas</taxon>
    </lineage>
</organism>
<dbReference type="InterPro" id="IPR022147">
    <property type="entry name" value="GSIII_N"/>
</dbReference>
<evidence type="ECO:0000313" key="6">
    <source>
        <dbReference type="Proteomes" id="UP000031386"/>
    </source>
</evidence>
<dbReference type="SMART" id="SM01230">
    <property type="entry name" value="Gln-synt_C"/>
    <property type="match status" value="1"/>
</dbReference>
<dbReference type="InterPro" id="IPR027303">
    <property type="entry name" value="Gln_synth_gly_rich_site"/>
</dbReference>
<proteinExistence type="inferred from homology"/>
<dbReference type="InterPro" id="IPR014746">
    <property type="entry name" value="Gln_synth/guanido_kin_cat_dom"/>
</dbReference>
<evidence type="ECO:0000259" key="3">
    <source>
        <dbReference type="PROSITE" id="PS51986"/>
    </source>
</evidence>
<evidence type="ECO:0000256" key="1">
    <source>
        <dbReference type="PROSITE-ProRule" id="PRU01330"/>
    </source>
</evidence>
<evidence type="ECO:0000313" key="5">
    <source>
        <dbReference type="EMBL" id="AIZ36676.1"/>
    </source>
</evidence>
<gene>
    <name evidence="5" type="ORF">NW74_04655</name>
</gene>
<dbReference type="PANTHER" id="PTHR42974:SF1">
    <property type="entry name" value="TYPE-3 GLUTAMINE SYNTHETASE"/>
    <property type="match status" value="1"/>
</dbReference>
<accession>A0A0B4S280</accession>
<dbReference type="PROSITE" id="PS51987">
    <property type="entry name" value="GS_CATALYTIC"/>
    <property type="match status" value="1"/>
</dbReference>
<name>A0A0B4S280_9FIRM</name>
<keyword evidence="6" id="KW-1185">Reference proteome</keyword>
<dbReference type="Pfam" id="PF00120">
    <property type="entry name" value="Gln-synt_C"/>
    <property type="match status" value="1"/>
</dbReference>
<dbReference type="RefSeq" id="WP_004833208.1">
    <property type="nucleotide sequence ID" value="NZ_BHYQ01000003.1"/>
</dbReference>
<dbReference type="InterPro" id="IPR008147">
    <property type="entry name" value="Gln_synt_N"/>
</dbReference>
<dbReference type="KEGG" id="pmic:NW74_04655"/>
<evidence type="ECO:0000256" key="2">
    <source>
        <dbReference type="RuleBase" id="RU000384"/>
    </source>
</evidence>
<comment type="similarity">
    <text evidence="1 2">Belongs to the glutamine synthetase family.</text>
</comment>
<feature type="domain" description="GS beta-grasp" evidence="3">
    <location>
        <begin position="61"/>
        <end position="155"/>
    </location>
</feature>
<dbReference type="InterPro" id="IPR008146">
    <property type="entry name" value="Gln_synth_cat_dom"/>
</dbReference>
<dbReference type="PANTHER" id="PTHR42974">
    <property type="entry name" value="GLUTAMINE SYNTHETASE"/>
    <property type="match status" value="1"/>
</dbReference>
<dbReference type="GO" id="GO:0006542">
    <property type="term" value="P:glutamine biosynthetic process"/>
    <property type="evidence" value="ECO:0007669"/>
    <property type="project" value="InterPro"/>
</dbReference>
<evidence type="ECO:0000259" key="4">
    <source>
        <dbReference type="PROSITE" id="PS51987"/>
    </source>
</evidence>
<dbReference type="Pfam" id="PF18318">
    <property type="entry name" value="Gln-synt_C-ter"/>
    <property type="match status" value="1"/>
</dbReference>
<feature type="domain" description="GS catalytic" evidence="4">
    <location>
        <begin position="155"/>
        <end position="588"/>
    </location>
</feature>